<feature type="transmembrane region" description="Helical" evidence="7">
    <location>
        <begin position="276"/>
        <end position="293"/>
    </location>
</feature>
<dbReference type="EMBL" id="JBHRSS010000003">
    <property type="protein sequence ID" value="MFC3103896.1"/>
    <property type="molecule type" value="Genomic_DNA"/>
</dbReference>
<dbReference type="PANTHER" id="PTHR30482">
    <property type="entry name" value="HIGH-AFFINITY BRANCHED-CHAIN AMINO ACID TRANSPORT SYSTEM PERMEASE"/>
    <property type="match status" value="1"/>
</dbReference>
<evidence type="ECO:0000256" key="7">
    <source>
        <dbReference type="SAM" id="Phobius"/>
    </source>
</evidence>
<proteinExistence type="predicted"/>
<feature type="transmembrane region" description="Helical" evidence="7">
    <location>
        <begin position="100"/>
        <end position="116"/>
    </location>
</feature>
<feature type="transmembrane region" description="Helical" evidence="7">
    <location>
        <begin position="195"/>
        <end position="217"/>
    </location>
</feature>
<reference evidence="9" key="1">
    <citation type="journal article" date="2019" name="Int. J. Syst. Evol. Microbiol.">
        <title>The Global Catalogue of Microorganisms (GCM) 10K type strain sequencing project: providing services to taxonomists for standard genome sequencing and annotation.</title>
        <authorList>
            <consortium name="The Broad Institute Genomics Platform"/>
            <consortium name="The Broad Institute Genome Sequencing Center for Infectious Disease"/>
            <person name="Wu L."/>
            <person name="Ma J."/>
        </authorList>
    </citation>
    <scope>NUCLEOTIDE SEQUENCE [LARGE SCALE GENOMIC DNA]</scope>
    <source>
        <strain evidence="9">KCTC 52640</strain>
    </source>
</reference>
<dbReference type="Pfam" id="PF02653">
    <property type="entry name" value="BPD_transp_2"/>
    <property type="match status" value="1"/>
</dbReference>
<evidence type="ECO:0000256" key="4">
    <source>
        <dbReference type="ARBA" id="ARBA00022989"/>
    </source>
</evidence>
<evidence type="ECO:0000256" key="1">
    <source>
        <dbReference type="ARBA" id="ARBA00004429"/>
    </source>
</evidence>
<feature type="compositionally biased region" description="Basic and acidic residues" evidence="6">
    <location>
        <begin position="312"/>
        <end position="323"/>
    </location>
</feature>
<evidence type="ECO:0000256" key="6">
    <source>
        <dbReference type="SAM" id="MobiDB-lite"/>
    </source>
</evidence>
<keyword evidence="4 7" id="KW-1133">Transmembrane helix</keyword>
<organism evidence="8 9">
    <name type="scientific">Salinisphaera aquimarina</name>
    <dbReference type="NCBI Taxonomy" id="2094031"/>
    <lineage>
        <taxon>Bacteria</taxon>
        <taxon>Pseudomonadati</taxon>
        <taxon>Pseudomonadota</taxon>
        <taxon>Gammaproteobacteria</taxon>
        <taxon>Salinisphaerales</taxon>
        <taxon>Salinisphaeraceae</taxon>
        <taxon>Salinisphaera</taxon>
    </lineage>
</organism>
<feature type="transmembrane region" description="Helical" evidence="7">
    <location>
        <begin position="136"/>
        <end position="159"/>
    </location>
</feature>
<comment type="caution">
    <text evidence="8">The sequence shown here is derived from an EMBL/GenBank/DDBJ whole genome shotgun (WGS) entry which is preliminary data.</text>
</comment>
<evidence type="ECO:0000256" key="3">
    <source>
        <dbReference type="ARBA" id="ARBA00022692"/>
    </source>
</evidence>
<gene>
    <name evidence="8" type="ORF">ACFOSU_08325</name>
</gene>
<keyword evidence="2" id="KW-1003">Cell membrane</keyword>
<dbReference type="RefSeq" id="WP_380688363.1">
    <property type="nucleotide sequence ID" value="NZ_JBHRSS010000003.1"/>
</dbReference>
<evidence type="ECO:0000313" key="9">
    <source>
        <dbReference type="Proteomes" id="UP001595462"/>
    </source>
</evidence>
<keyword evidence="3 7" id="KW-0812">Transmembrane</keyword>
<protein>
    <submittedName>
        <fullName evidence="8">Branched-chain amino acid ABC transporter permease</fullName>
    </submittedName>
</protein>
<name>A0ABV7EPS0_9GAMM</name>
<keyword evidence="5 7" id="KW-0472">Membrane</keyword>
<sequence>MSAIGLYHYGLYFLTTAGIFGILALALNLQWGLSGLFNLGIAGFFAVGAYASALVTGPATPDHWGGFALPLPVGVAVAMLCSAVLAFVIGAATMRLRSDYLAIATLGIAEVIRLVIKNESELTGGVRGMSGIPSPFDAHSGLVMLIIVAITLVLIYWLVERARVSPWGRVLRGIRENEDSALAAGKSVTRFRLQAFVAGSAFMGLAGALYASSIGFISPEAFQPLYGTFVIWVMLIAGGSGNNIGTVVGTFLVWFVWSFSSVLTDLLPADMATQAGAIRIFLIGLLLQVILLTRPEGLFPERPPPLIGRPRKAADVDKTGTRN</sequence>
<feature type="transmembrane region" description="Helical" evidence="7">
    <location>
        <begin position="6"/>
        <end position="29"/>
    </location>
</feature>
<comment type="subcellular location">
    <subcellularLocation>
        <location evidence="1">Cell inner membrane</location>
        <topology evidence="1">Multi-pass membrane protein</topology>
    </subcellularLocation>
</comment>
<dbReference type="InterPro" id="IPR043428">
    <property type="entry name" value="LivM-like"/>
</dbReference>
<evidence type="ECO:0000313" key="8">
    <source>
        <dbReference type="EMBL" id="MFC3103896.1"/>
    </source>
</evidence>
<feature type="region of interest" description="Disordered" evidence="6">
    <location>
        <begin position="302"/>
        <end position="323"/>
    </location>
</feature>
<dbReference type="PANTHER" id="PTHR30482:SF10">
    <property type="entry name" value="HIGH-AFFINITY BRANCHED-CHAIN AMINO ACID TRANSPORT PROTEIN BRAE"/>
    <property type="match status" value="1"/>
</dbReference>
<feature type="transmembrane region" description="Helical" evidence="7">
    <location>
        <begin position="67"/>
        <end position="88"/>
    </location>
</feature>
<feature type="transmembrane region" description="Helical" evidence="7">
    <location>
        <begin position="229"/>
        <end position="255"/>
    </location>
</feature>
<evidence type="ECO:0000256" key="5">
    <source>
        <dbReference type="ARBA" id="ARBA00023136"/>
    </source>
</evidence>
<keyword evidence="9" id="KW-1185">Reference proteome</keyword>
<dbReference type="CDD" id="cd06581">
    <property type="entry name" value="TM_PBP1_LivM_like"/>
    <property type="match status" value="1"/>
</dbReference>
<accession>A0ABV7EPS0</accession>
<dbReference type="InterPro" id="IPR001851">
    <property type="entry name" value="ABC_transp_permease"/>
</dbReference>
<feature type="transmembrane region" description="Helical" evidence="7">
    <location>
        <begin position="36"/>
        <end position="55"/>
    </location>
</feature>
<evidence type="ECO:0000256" key="2">
    <source>
        <dbReference type="ARBA" id="ARBA00022475"/>
    </source>
</evidence>
<dbReference type="Proteomes" id="UP001595462">
    <property type="component" value="Unassembled WGS sequence"/>
</dbReference>